<evidence type="ECO:0000313" key="3">
    <source>
        <dbReference type="Proteomes" id="UP000054538"/>
    </source>
</evidence>
<feature type="region of interest" description="Disordered" evidence="1">
    <location>
        <begin position="33"/>
        <end position="55"/>
    </location>
</feature>
<feature type="compositionally biased region" description="Low complexity" evidence="1">
    <location>
        <begin position="95"/>
        <end position="106"/>
    </location>
</feature>
<feature type="region of interest" description="Disordered" evidence="1">
    <location>
        <begin position="90"/>
        <end position="133"/>
    </location>
</feature>
<dbReference type="HOGENOM" id="CLU_792499_0_0_1"/>
<sequence length="350" mass="35641">MSQKAHTCAVILQDGDPSLGPLPATIPRLVASSSWEDSAFPPTPPPGEDAAFLPQSEAEPDTVLAATEHVSPSVPSLAVHSPLDDFLTSPPLPITPGHATHGTTHPLSVCSSGGTPLPASKKQKRDTGKGKAIPLAGSASSSFIVEPPACTPSLHVPSWAPPSSSVYTSKVPPVDSCPASTSLGPMPPTSLISFLDLASCLNFEDPSVLHLLHSSIKNVAPKLDPSSLLQALAASSSIPSIPPGLIPSSASAALLAPAPAAFPNHSSCTLLPGFNLSSSSSATSIPICTIPSNPNKLAGHQLADPKATLFSMASSFKGVDNTAHAISIKGGCINLSTPHLDGKDELNMSY</sequence>
<evidence type="ECO:0000256" key="1">
    <source>
        <dbReference type="SAM" id="MobiDB-lite"/>
    </source>
</evidence>
<evidence type="ECO:0000313" key="2">
    <source>
        <dbReference type="EMBL" id="KIK91761.1"/>
    </source>
</evidence>
<dbReference type="InParanoid" id="A0A0D0DTB8"/>
<keyword evidence="3" id="KW-1185">Reference proteome</keyword>
<reference evidence="2 3" key="1">
    <citation type="submission" date="2014-04" db="EMBL/GenBank/DDBJ databases">
        <authorList>
            <consortium name="DOE Joint Genome Institute"/>
            <person name="Kuo A."/>
            <person name="Kohler A."/>
            <person name="Jargeat P."/>
            <person name="Nagy L.G."/>
            <person name="Floudas D."/>
            <person name="Copeland A."/>
            <person name="Barry K.W."/>
            <person name="Cichocki N."/>
            <person name="Veneault-Fourrey C."/>
            <person name="LaButti K."/>
            <person name="Lindquist E.A."/>
            <person name="Lipzen A."/>
            <person name="Lundell T."/>
            <person name="Morin E."/>
            <person name="Murat C."/>
            <person name="Sun H."/>
            <person name="Tunlid A."/>
            <person name="Henrissat B."/>
            <person name="Grigoriev I.V."/>
            <person name="Hibbett D.S."/>
            <person name="Martin F."/>
            <person name="Nordberg H.P."/>
            <person name="Cantor M.N."/>
            <person name="Hua S.X."/>
        </authorList>
    </citation>
    <scope>NUCLEOTIDE SEQUENCE [LARGE SCALE GENOMIC DNA]</scope>
    <source>
        <strain evidence="2 3">Ve08.2h10</strain>
    </source>
</reference>
<name>A0A0D0DTB8_9AGAM</name>
<dbReference type="Proteomes" id="UP000054538">
    <property type="component" value="Unassembled WGS sequence"/>
</dbReference>
<gene>
    <name evidence="2" type="ORF">PAXRUDRAFT_13609</name>
</gene>
<accession>A0A0D0DTB8</accession>
<dbReference type="AlphaFoldDB" id="A0A0D0DTB8"/>
<proteinExistence type="predicted"/>
<dbReference type="EMBL" id="KN825350">
    <property type="protein sequence ID" value="KIK91761.1"/>
    <property type="molecule type" value="Genomic_DNA"/>
</dbReference>
<protein>
    <submittedName>
        <fullName evidence="2">Uncharacterized protein</fullName>
    </submittedName>
</protein>
<reference evidence="3" key="2">
    <citation type="submission" date="2015-01" db="EMBL/GenBank/DDBJ databases">
        <title>Evolutionary Origins and Diversification of the Mycorrhizal Mutualists.</title>
        <authorList>
            <consortium name="DOE Joint Genome Institute"/>
            <consortium name="Mycorrhizal Genomics Consortium"/>
            <person name="Kohler A."/>
            <person name="Kuo A."/>
            <person name="Nagy L.G."/>
            <person name="Floudas D."/>
            <person name="Copeland A."/>
            <person name="Barry K.W."/>
            <person name="Cichocki N."/>
            <person name="Veneault-Fourrey C."/>
            <person name="LaButti K."/>
            <person name="Lindquist E.A."/>
            <person name="Lipzen A."/>
            <person name="Lundell T."/>
            <person name="Morin E."/>
            <person name="Murat C."/>
            <person name="Riley R."/>
            <person name="Ohm R."/>
            <person name="Sun H."/>
            <person name="Tunlid A."/>
            <person name="Henrissat B."/>
            <person name="Grigoriev I.V."/>
            <person name="Hibbett D.S."/>
            <person name="Martin F."/>
        </authorList>
    </citation>
    <scope>NUCLEOTIDE SEQUENCE [LARGE SCALE GENOMIC DNA]</scope>
    <source>
        <strain evidence="3">Ve08.2h10</strain>
    </source>
</reference>
<organism evidence="2 3">
    <name type="scientific">Paxillus rubicundulus Ve08.2h10</name>
    <dbReference type="NCBI Taxonomy" id="930991"/>
    <lineage>
        <taxon>Eukaryota</taxon>
        <taxon>Fungi</taxon>
        <taxon>Dikarya</taxon>
        <taxon>Basidiomycota</taxon>
        <taxon>Agaricomycotina</taxon>
        <taxon>Agaricomycetes</taxon>
        <taxon>Agaricomycetidae</taxon>
        <taxon>Boletales</taxon>
        <taxon>Paxilineae</taxon>
        <taxon>Paxillaceae</taxon>
        <taxon>Paxillus</taxon>
    </lineage>
</organism>